<dbReference type="AlphaFoldDB" id="A0A919PJ78"/>
<evidence type="ECO:0008006" key="3">
    <source>
        <dbReference type="Google" id="ProtNLM"/>
    </source>
</evidence>
<dbReference type="RefSeq" id="WP_203846734.1">
    <property type="nucleotide sequence ID" value="NZ_BAAAVW010000007.1"/>
</dbReference>
<comment type="caution">
    <text evidence="1">The sequence shown here is derived from an EMBL/GenBank/DDBJ whole genome shotgun (WGS) entry which is preliminary data.</text>
</comment>
<gene>
    <name evidence="1" type="ORF">Dsi01nite_029650</name>
</gene>
<accession>A0A919PJ78</accession>
<name>A0A919PJ78_9ACTN</name>
<evidence type="ECO:0000313" key="2">
    <source>
        <dbReference type="Proteomes" id="UP000660611"/>
    </source>
</evidence>
<keyword evidence="2" id="KW-1185">Reference proteome</keyword>
<reference evidence="1" key="1">
    <citation type="submission" date="2021-01" db="EMBL/GenBank/DDBJ databases">
        <title>Whole genome shotgun sequence of Dactylosporangium siamense NBRC 106093.</title>
        <authorList>
            <person name="Komaki H."/>
            <person name="Tamura T."/>
        </authorList>
    </citation>
    <scope>NUCLEOTIDE SEQUENCE</scope>
    <source>
        <strain evidence="1">NBRC 106093</strain>
    </source>
</reference>
<proteinExistence type="predicted"/>
<organism evidence="1 2">
    <name type="scientific">Dactylosporangium siamense</name>
    <dbReference type="NCBI Taxonomy" id="685454"/>
    <lineage>
        <taxon>Bacteria</taxon>
        <taxon>Bacillati</taxon>
        <taxon>Actinomycetota</taxon>
        <taxon>Actinomycetes</taxon>
        <taxon>Micromonosporales</taxon>
        <taxon>Micromonosporaceae</taxon>
        <taxon>Dactylosporangium</taxon>
    </lineage>
</organism>
<dbReference type="EMBL" id="BONQ01000047">
    <property type="protein sequence ID" value="GIG44924.1"/>
    <property type="molecule type" value="Genomic_DNA"/>
</dbReference>
<sequence>MSAIRWDRLDPATIEHAIQMLLVDLYDGARPIDGRGGDGGRDVRWDSTDGLVIFEIKSFAVRLTKTQRREVERSLAQAINHSPACWVLVLPLDHSPAEETWFDDLQRDHPDVKLVWRGLQWLNGHLGTREHLRRFVEGESYELLTLAQQFGMEQAVITTVDDLVERVARLRDRGQALTPHRLDFATTADGVMLNLTSQLPTDQLDPDSLDELFTFPADDPSATAVRQQLTDVLDYGGDITVDGRYLRPDADLRASSIGELFQLSGPTGQLQITTRTVMTGPPPTYQLVLVAATGTVKHRLGMFPQQPPTIGRRGLRVTVGDPAALFTAVLQADRPELGGAVRAHLTGRAAGKYPYAISGAYEVFRQAESTDRLELRVNDRRLGSPFVVTEARMVDLIASARHAADIIAALERVQAHTGQQFPIPDEIPPDEAADLLDAVRLLDGEEIRTDKNAVLLTVRSDRLADFVAMHETLPPGGMLMEPANYIVYCGGRTLDLGNVTIRAPRLSLANLPELRAAVGGTDDAVARYVCTDDEGIYAGRPANT</sequence>
<dbReference type="Proteomes" id="UP000660611">
    <property type="component" value="Unassembled WGS sequence"/>
</dbReference>
<evidence type="ECO:0000313" key="1">
    <source>
        <dbReference type="EMBL" id="GIG44924.1"/>
    </source>
</evidence>
<protein>
    <recommendedName>
        <fullName evidence="3">Restriction endonuclease type IV Mrr domain-containing protein</fullName>
    </recommendedName>
</protein>